<proteinExistence type="predicted"/>
<name>A0ABY7NBH9_9MICO</name>
<dbReference type="Proteomes" id="UP001212421">
    <property type="component" value="Chromosome"/>
</dbReference>
<sequence>MSESVKEPKTPPGPKWDRGTLDKVRAAVMNVDLRAAVQGGLDTALEAQYPPAVANVARLRRVHPGKSPAQLISYLNAIYLSAVTTTGAGAGAAAIVPNGWVQVPVALADLLTFLEASVLYALSVAEIHGLDVEDVERRRFLVTSVLIGNSAATTALEPLIGRTAPYWGKKIVQSIPMSAIDKANKILGPRFVTKYGTNQGVLVLGKQIPFFIGVGIGAAGNHVFGWFVIKAAGKILGPPPESWDGAC</sequence>
<gene>
    <name evidence="1" type="ORF">KIV56_11585</name>
</gene>
<dbReference type="EMBL" id="CP075584">
    <property type="protein sequence ID" value="WBM79132.1"/>
    <property type="molecule type" value="Genomic_DNA"/>
</dbReference>
<evidence type="ECO:0000313" key="1">
    <source>
        <dbReference type="EMBL" id="WBM79132.1"/>
    </source>
</evidence>
<evidence type="ECO:0000313" key="2">
    <source>
        <dbReference type="Proteomes" id="UP001212421"/>
    </source>
</evidence>
<reference evidence="1 2" key="1">
    <citation type="submission" date="2021-05" db="EMBL/GenBank/DDBJ databases">
        <authorList>
            <person name="Kumar R."/>
            <person name="Kumar A."/>
            <person name="Mukhia S."/>
        </authorList>
    </citation>
    <scope>NUCLEOTIDE SEQUENCE [LARGE SCALE GENOMIC DNA]</scope>
    <source>
        <strain evidence="1 2">ERMR7:08</strain>
    </source>
</reference>
<evidence type="ECO:0008006" key="3">
    <source>
        <dbReference type="Google" id="ProtNLM"/>
    </source>
</evidence>
<dbReference type="RefSeq" id="WP_281533643.1">
    <property type="nucleotide sequence ID" value="NZ_CP075584.1"/>
</dbReference>
<accession>A0ABY7NBH9</accession>
<protein>
    <recommendedName>
        <fullName evidence="3">EcsC family protein</fullName>
    </recommendedName>
</protein>
<keyword evidence="2" id="KW-1185">Reference proteome</keyword>
<organism evidence="1 2">
    <name type="scientific">Cryobacterium breve</name>
    <dbReference type="NCBI Taxonomy" id="1259258"/>
    <lineage>
        <taxon>Bacteria</taxon>
        <taxon>Bacillati</taxon>
        <taxon>Actinomycetota</taxon>
        <taxon>Actinomycetes</taxon>
        <taxon>Micrococcales</taxon>
        <taxon>Microbacteriaceae</taxon>
        <taxon>Cryobacterium</taxon>
    </lineage>
</organism>